<dbReference type="Proteomes" id="UP001642464">
    <property type="component" value="Unassembled WGS sequence"/>
</dbReference>
<accession>A0ABP0MZR4</accession>
<evidence type="ECO:0000313" key="2">
    <source>
        <dbReference type="EMBL" id="CAK9056986.1"/>
    </source>
</evidence>
<dbReference type="Gene3D" id="1.10.510.10">
    <property type="entry name" value="Transferase(Phosphotransferase) domain 1"/>
    <property type="match status" value="1"/>
</dbReference>
<name>A0ABP0MZR4_9DINO</name>
<dbReference type="EMBL" id="CAXAMM010025447">
    <property type="protein sequence ID" value="CAK9056986.1"/>
    <property type="molecule type" value="Genomic_DNA"/>
</dbReference>
<protein>
    <submittedName>
        <fullName evidence="2">Serine/threonine-protein kinase PEPKR2 (Protein PHOSPHOENOLPYRUVATE CARBOXYLASE-RELATED KINASE 2)</fullName>
    </submittedName>
</protein>
<dbReference type="PANTHER" id="PTHR44167:SF24">
    <property type="entry name" value="SERINE_THREONINE-PROTEIN KINASE CHK2"/>
    <property type="match status" value="1"/>
</dbReference>
<dbReference type="GO" id="GO:0016301">
    <property type="term" value="F:kinase activity"/>
    <property type="evidence" value="ECO:0007669"/>
    <property type="project" value="UniProtKB-KW"/>
</dbReference>
<proteinExistence type="predicted"/>
<dbReference type="Pfam" id="PF00069">
    <property type="entry name" value="Pkinase"/>
    <property type="match status" value="1"/>
</dbReference>
<reference evidence="2 3" key="1">
    <citation type="submission" date="2024-02" db="EMBL/GenBank/DDBJ databases">
        <authorList>
            <person name="Chen Y."/>
            <person name="Shah S."/>
            <person name="Dougan E. K."/>
            <person name="Thang M."/>
            <person name="Chan C."/>
        </authorList>
    </citation>
    <scope>NUCLEOTIDE SEQUENCE [LARGE SCALE GENOMIC DNA]</scope>
</reference>
<keyword evidence="2" id="KW-0418">Kinase</keyword>
<dbReference type="InterPro" id="IPR000719">
    <property type="entry name" value="Prot_kinase_dom"/>
</dbReference>
<dbReference type="PANTHER" id="PTHR44167">
    <property type="entry name" value="OVARIAN-SPECIFIC SERINE/THREONINE-PROTEIN KINASE LOK-RELATED"/>
    <property type="match status" value="1"/>
</dbReference>
<keyword evidence="3" id="KW-1185">Reference proteome</keyword>
<evidence type="ECO:0000259" key="1">
    <source>
        <dbReference type="PROSITE" id="PS50011"/>
    </source>
</evidence>
<feature type="domain" description="Protein kinase" evidence="1">
    <location>
        <begin position="1"/>
        <end position="95"/>
    </location>
</feature>
<evidence type="ECO:0000313" key="3">
    <source>
        <dbReference type="Proteomes" id="UP001642464"/>
    </source>
</evidence>
<comment type="caution">
    <text evidence="2">The sequence shown here is derived from an EMBL/GenBank/DDBJ whole genome shotgun (WGS) entry which is preliminary data.</text>
</comment>
<keyword evidence="2" id="KW-0808">Transferase</keyword>
<dbReference type="SUPFAM" id="SSF56112">
    <property type="entry name" value="Protein kinase-like (PK-like)"/>
    <property type="match status" value="1"/>
</dbReference>
<gene>
    <name evidence="2" type="ORF">SCF082_LOCUS30645</name>
</gene>
<organism evidence="2 3">
    <name type="scientific">Durusdinium trenchii</name>
    <dbReference type="NCBI Taxonomy" id="1381693"/>
    <lineage>
        <taxon>Eukaryota</taxon>
        <taxon>Sar</taxon>
        <taxon>Alveolata</taxon>
        <taxon>Dinophyceae</taxon>
        <taxon>Suessiales</taxon>
        <taxon>Symbiodiniaceae</taxon>
        <taxon>Durusdinium</taxon>
    </lineage>
</organism>
<sequence length="108" mass="11975">MSEMVGSKPFAAPEVYEEDYTEKCDLYSMGILFIALVTGKLYDEHQKAPAEQKRLFNASRWLDRAGPGALELAKQMIAPEAERCSAQEALEMSLFSERASPGACCVIH</sequence>
<dbReference type="PROSITE" id="PS50011">
    <property type="entry name" value="PROTEIN_KINASE_DOM"/>
    <property type="match status" value="1"/>
</dbReference>
<dbReference type="InterPro" id="IPR011009">
    <property type="entry name" value="Kinase-like_dom_sf"/>
</dbReference>